<evidence type="ECO:0000256" key="1">
    <source>
        <dbReference type="SAM" id="MobiDB-lite"/>
    </source>
</evidence>
<evidence type="ECO:0000313" key="2">
    <source>
        <dbReference type="EMBL" id="SOQ57626.1"/>
    </source>
</evidence>
<accession>A0A2H1WXD0</accession>
<dbReference type="EMBL" id="ODYU01011716">
    <property type="protein sequence ID" value="SOQ57626.1"/>
    <property type="molecule type" value="Genomic_DNA"/>
</dbReference>
<organism evidence="2">
    <name type="scientific">Spodoptera frugiperda</name>
    <name type="common">Fall armyworm</name>
    <dbReference type="NCBI Taxonomy" id="7108"/>
    <lineage>
        <taxon>Eukaryota</taxon>
        <taxon>Metazoa</taxon>
        <taxon>Ecdysozoa</taxon>
        <taxon>Arthropoda</taxon>
        <taxon>Hexapoda</taxon>
        <taxon>Insecta</taxon>
        <taxon>Pterygota</taxon>
        <taxon>Neoptera</taxon>
        <taxon>Endopterygota</taxon>
        <taxon>Lepidoptera</taxon>
        <taxon>Glossata</taxon>
        <taxon>Ditrysia</taxon>
        <taxon>Noctuoidea</taxon>
        <taxon>Noctuidae</taxon>
        <taxon>Amphipyrinae</taxon>
        <taxon>Spodoptera</taxon>
    </lineage>
</organism>
<protein>
    <submittedName>
        <fullName evidence="2">SFRICE_035015</fullName>
    </submittedName>
</protein>
<feature type="compositionally biased region" description="Low complexity" evidence="1">
    <location>
        <begin position="517"/>
        <end position="530"/>
    </location>
</feature>
<feature type="compositionally biased region" description="Low complexity" evidence="1">
    <location>
        <begin position="84"/>
        <end position="115"/>
    </location>
</feature>
<name>A0A2H1WXD0_SPOFR</name>
<dbReference type="PANTHER" id="PTHR46704:SF9">
    <property type="entry name" value="BHLH DOMAIN-CONTAINING PROTEIN"/>
    <property type="match status" value="1"/>
</dbReference>
<feature type="region of interest" description="Disordered" evidence="1">
    <location>
        <begin position="517"/>
        <end position="537"/>
    </location>
</feature>
<sequence length="1554" mass="178894">MAELLNCVFCKNSGDKLILFTEETLKKCQTILKLRKEHNLKFKDVVLPVELYESGYHRQCYKSFTGLMKKYYVKKSSNVTEDLSSASSSRSPSTQGIEPQPLISQPSSPAAALLPDSSTVSQSTVLYDLTEPAPCTSQDNNEQLENVDSTSEINIPGEDEASIKSKDACCIFCDQTTKKHKSKRLPLFSSEKEKFLSKFQLKDENTTELINKITNYAHPKIYYHHICQVNFSYKIKQNKNTLKSHWHDLREHHQGVFDEMCTFIKENIIEKGKIYFFTYLHRYYMDLFEESAAENCEEISRNFTPHNLEVKIMKVFSKDIKFFSIGNKKILPSKHISRIDDQSFQNLKDEDILNSAALLLRKSVLNIKTDKMPQNISVEHLKKGGASAPQDLLDFFFTIIAGGSRKRKQNRKCIRQVNSICEDVVYSIHNGKIKTSKHIMLGIYGHCISYQGIEELETEATYTSIEKSSLCPETIKKSQHLSTGVAYDNFDRFVETKSGKDTLHDTVGIKYQNLDSSTTDDSVTMDPSSSIDITSNSKKRRRRTFEAISLDEVPYPKKPRMMDNLRLSVHETENLNPANLPLCDAIDTIWMVSHALQLPNVPMWVGFNCSMTDNNSSKQIVSYLTPINASPTDRSVVLETMRQSKRICQDVQQTSIQVTYDLAIAKVALQIQSTEKPAFDNLFIHLGPFHIMMAYFKAVGKIIIDCGLSNIMVQSNLLASGSVNGFLEGKHFNRCKRLHPLMGLGLQVLHFKSFLAFKNTTVTDQMLEEITRLQTSPISSFKIENEELEGLLNEYNIYKQQTLDGEFGKTPQFYMFYINLIHYYLTLSRSIRSGDFELFKYVLPKMTNLFFICNQQNYARWSIKYSSNLLNVNETHPDLLEQFQEGSFGIQRTNKPFSKQPIDLVLEQTINADAARRLTGILQFTNSISARQRWARSHDLRSSIISHVYKELDLLKEQDVTAELNNHNIKHSINQLQSFIETFDVFINPFDVGVPKELLINISSGKAASEPVEQFLLNIEKNGEIQRKLFIEECEADINRFEKSIKRTPLLNFSQDYLKKHKTKVAGKIQEVRVQRDLFGRMLGISMDHKIDISKILSYPITPVPLSMCHFDGGICKTQKSALMKSLEKNIEHHPPVSIDVLIIDGFFLLHTMKSVPKTFGNISKKMLQMVTQLNASTYEVIFDQYFTPSIKNYERLLRQECTQLDFTITGPDQVRPADFAKELKNSRFKEALVDFFILHWASNEMIPFIGNKQINVNFRQCHSFIVNNNMIEVNINEELSCPQHEEADTKIIYHLCNINTQANIVVKCSDTDVAAIMLGNMHHMKHDNSHVWILTGVGNKQRYVDITKIYEHLGSTLCRKRKTKTFQYIEKKVEYQQAFLQFGEEELFTDYDTKQKVFDVIQKFICDVYNVPGIIDVDAARLQLFINIYTVSDVSEEFNRKSVRNFDSCNLPPCKSELFQQFCRANYIASIWNNAHAQNLPDFGPENNGWTLDENQYQFYWFDGDQLPSFVSELLENESEDSNKDDDDDDLNIEIQNWFEDESRNSYEANYED</sequence>
<reference evidence="2" key="1">
    <citation type="submission" date="2016-07" db="EMBL/GenBank/DDBJ databases">
        <authorList>
            <person name="Bretaudeau A."/>
        </authorList>
    </citation>
    <scope>NUCLEOTIDE SEQUENCE</scope>
    <source>
        <strain evidence="2">Rice</strain>
        <tissue evidence="2">Whole body</tissue>
    </source>
</reference>
<dbReference type="PANTHER" id="PTHR46704">
    <property type="entry name" value="CXC DOMAIN-CONTAINING PROTEIN-RELATED"/>
    <property type="match status" value="1"/>
</dbReference>
<proteinExistence type="predicted"/>
<gene>
    <name evidence="2" type="ORF">SFRICE_035015</name>
</gene>
<feature type="region of interest" description="Disordered" evidence="1">
    <location>
        <begin position="82"/>
        <end position="115"/>
    </location>
</feature>